<dbReference type="RefSeq" id="WP_236099292.1">
    <property type="nucleotide sequence ID" value="NZ_JAKGUD010000006.1"/>
</dbReference>
<dbReference type="InterPro" id="IPR043128">
    <property type="entry name" value="Rev_trsase/Diguanyl_cyclase"/>
</dbReference>
<keyword evidence="1" id="KW-0472">Membrane</keyword>
<keyword evidence="4" id="KW-1185">Reference proteome</keyword>
<dbReference type="PROSITE" id="PS50887">
    <property type="entry name" value="GGDEF"/>
    <property type="match status" value="1"/>
</dbReference>
<feature type="domain" description="GGDEF" evidence="2">
    <location>
        <begin position="367"/>
        <end position="494"/>
    </location>
</feature>
<evidence type="ECO:0000256" key="1">
    <source>
        <dbReference type="SAM" id="Phobius"/>
    </source>
</evidence>
<protein>
    <submittedName>
        <fullName evidence="3">Diguanylate cyclase</fullName>
        <ecNumber evidence="3">2.7.7.65</ecNumber>
    </submittedName>
</protein>
<dbReference type="Proteomes" id="UP001200430">
    <property type="component" value="Unassembled WGS sequence"/>
</dbReference>
<dbReference type="InterPro" id="IPR000160">
    <property type="entry name" value="GGDEF_dom"/>
</dbReference>
<dbReference type="GO" id="GO:0052621">
    <property type="term" value="F:diguanylate cyclase activity"/>
    <property type="evidence" value="ECO:0007669"/>
    <property type="project" value="UniProtKB-EC"/>
</dbReference>
<proteinExistence type="predicted"/>
<feature type="transmembrane region" description="Helical" evidence="1">
    <location>
        <begin position="244"/>
        <end position="263"/>
    </location>
</feature>
<evidence type="ECO:0000313" key="4">
    <source>
        <dbReference type="Proteomes" id="UP001200430"/>
    </source>
</evidence>
<dbReference type="Pfam" id="PF00990">
    <property type="entry name" value="GGDEF"/>
    <property type="match status" value="1"/>
</dbReference>
<dbReference type="EC" id="2.7.7.65" evidence="3"/>
<evidence type="ECO:0000259" key="2">
    <source>
        <dbReference type="PROSITE" id="PS50887"/>
    </source>
</evidence>
<comment type="caution">
    <text evidence="3">The sequence shown here is derived from an EMBL/GenBank/DDBJ whole genome shotgun (WGS) entry which is preliminary data.</text>
</comment>
<dbReference type="SUPFAM" id="SSF55073">
    <property type="entry name" value="Nucleotide cyclase"/>
    <property type="match status" value="1"/>
</dbReference>
<sequence>MTSRRRSSLRNGILTIVMASFAVLSLIYGVLLELVIDDYRESRIADHDRYTAIVRRNLTYELDHLMELSTNLSRPKDIVESIEESDSEVLSDWGKAFTKTVSSVVFTDLDGVVIARAPDEFRFADSLYSDIYFEEAGKKGFFLGIAPVDGRDSFVACRPVLKYDDVPVGYLIVSKTITSSFLEALLPQDNMKLTFSEDMGADLSREDSSSREAHRIIEVGGGFFSLDFLPSPEYRELLRLQNSLILAFLAVTGGSVFFLLYFLKKRFEPYTRMVEALVDYSERKTDLDGLLDVVSEISSGAYYEISYICEALKDMILVLKDKMENIQSYSDRLEYLANRDSLTGLWNRRKMDQILLSETERSSRYGASLSVVMVDIDHFKSVNDNFGHEVGDTVLSSIAALMKDCTRAGDSVGRWGGEEFLVVLPETDVKGALEYAERMRRAVECNVFEENVRVTSSFGVTQYRIGEPVNEFVARADEALYDAKENGRNRVEMR</sequence>
<accession>A0ABS9EPF0</accession>
<dbReference type="InterPro" id="IPR029787">
    <property type="entry name" value="Nucleotide_cyclase"/>
</dbReference>
<reference evidence="3 4" key="1">
    <citation type="submission" date="2022-01" db="EMBL/GenBank/DDBJ databases">
        <title>Dethiosulfovibrio faecalis sp. nov., a novel proteolytic, non-sulfur-reducing bacterium isolated from a marine aquaculture solid waste bioreactor.</title>
        <authorList>
            <person name="Grabowski S."/>
            <person name="Apolinario E."/>
            <person name="Schneider N."/>
            <person name="Marshall C.W."/>
            <person name="Sowers K.R."/>
        </authorList>
    </citation>
    <scope>NUCLEOTIDE SEQUENCE [LARGE SCALE GENOMIC DNA]</scope>
    <source>
        <strain evidence="3 4">DSM 12537</strain>
    </source>
</reference>
<dbReference type="PANTHER" id="PTHR45138">
    <property type="entry name" value="REGULATORY COMPONENTS OF SENSORY TRANSDUCTION SYSTEM"/>
    <property type="match status" value="1"/>
</dbReference>
<name>A0ABS9EPF0_9BACT</name>
<organism evidence="3 4">
    <name type="scientific">Dethiosulfovibrio marinus</name>
    <dbReference type="NCBI Taxonomy" id="133532"/>
    <lineage>
        <taxon>Bacteria</taxon>
        <taxon>Thermotogati</taxon>
        <taxon>Synergistota</taxon>
        <taxon>Synergistia</taxon>
        <taxon>Synergistales</taxon>
        <taxon>Dethiosulfovibrionaceae</taxon>
        <taxon>Dethiosulfovibrio</taxon>
    </lineage>
</organism>
<dbReference type="Gene3D" id="3.30.70.270">
    <property type="match status" value="1"/>
</dbReference>
<dbReference type="EMBL" id="JAKGUD010000006">
    <property type="protein sequence ID" value="MCF4142569.1"/>
    <property type="molecule type" value="Genomic_DNA"/>
</dbReference>
<dbReference type="CDD" id="cd01949">
    <property type="entry name" value="GGDEF"/>
    <property type="match status" value="1"/>
</dbReference>
<dbReference type="SMART" id="SM00267">
    <property type="entry name" value="GGDEF"/>
    <property type="match status" value="1"/>
</dbReference>
<feature type="transmembrane region" description="Helical" evidence="1">
    <location>
        <begin position="12"/>
        <end position="31"/>
    </location>
</feature>
<evidence type="ECO:0000313" key="3">
    <source>
        <dbReference type="EMBL" id="MCF4142569.1"/>
    </source>
</evidence>
<keyword evidence="3" id="KW-0808">Transferase</keyword>
<dbReference type="InterPro" id="IPR029151">
    <property type="entry name" value="Sensor-like_sf"/>
</dbReference>
<dbReference type="NCBIfam" id="TIGR00254">
    <property type="entry name" value="GGDEF"/>
    <property type="match status" value="1"/>
</dbReference>
<gene>
    <name evidence="3" type="ORF">L2W38_07050</name>
</gene>
<keyword evidence="1" id="KW-1133">Transmembrane helix</keyword>
<dbReference type="SUPFAM" id="SSF103190">
    <property type="entry name" value="Sensory domain-like"/>
    <property type="match status" value="1"/>
</dbReference>
<dbReference type="PANTHER" id="PTHR45138:SF9">
    <property type="entry name" value="DIGUANYLATE CYCLASE DGCM-RELATED"/>
    <property type="match status" value="1"/>
</dbReference>
<keyword evidence="1" id="KW-0812">Transmembrane</keyword>
<dbReference type="InterPro" id="IPR050469">
    <property type="entry name" value="Diguanylate_Cyclase"/>
</dbReference>
<keyword evidence="3" id="KW-0548">Nucleotidyltransferase</keyword>